<evidence type="ECO:0000259" key="17">
    <source>
        <dbReference type="SMART" id="SM00859"/>
    </source>
</evidence>
<feature type="active site" description="Acyl-thioester intermediate" evidence="15 16">
    <location>
        <position position="137"/>
    </location>
</feature>
<dbReference type="InterPro" id="IPR012280">
    <property type="entry name" value="Semialdhyde_DH_dimer_dom"/>
</dbReference>
<dbReference type="UniPathway" id="UPA00050">
    <property type="reaction ID" value="UER00463"/>
</dbReference>
<dbReference type="InterPro" id="IPR005986">
    <property type="entry name" value="Asp_semialdehyde_DH_beta"/>
</dbReference>
<evidence type="ECO:0000256" key="12">
    <source>
        <dbReference type="ARBA" id="ARBA00023154"/>
    </source>
</evidence>
<evidence type="ECO:0000256" key="7">
    <source>
        <dbReference type="ARBA" id="ARBA00022605"/>
    </source>
</evidence>
<feature type="binding site" evidence="15">
    <location>
        <position position="164"/>
    </location>
    <ligand>
        <name>substrate</name>
    </ligand>
</feature>
<dbReference type="HAMAP" id="MF_02121">
    <property type="entry name" value="ASADH"/>
    <property type="match status" value="1"/>
</dbReference>
<dbReference type="InterPro" id="IPR012080">
    <property type="entry name" value="Asp_semialdehyde_DH"/>
</dbReference>
<evidence type="ECO:0000256" key="16">
    <source>
        <dbReference type="PIRSR" id="PIRSR000148-1"/>
    </source>
</evidence>
<comment type="subunit">
    <text evidence="5 15">Homodimer.</text>
</comment>
<reference evidence="18 19" key="1">
    <citation type="submission" date="2018-05" db="EMBL/GenBank/DDBJ databases">
        <title>A metagenomic window into the 2 km-deep terrestrial subsurface aquifer revealed taxonomically and functionally diverse microbial community comprising novel uncultured bacterial lineages.</title>
        <authorList>
            <person name="Kadnikov V.V."/>
            <person name="Mardanov A.V."/>
            <person name="Beletsky A.V."/>
            <person name="Banks D."/>
            <person name="Pimenov N.V."/>
            <person name="Frank Y.A."/>
            <person name="Karnachuk O.V."/>
            <person name="Ravin N.V."/>
        </authorList>
    </citation>
    <scope>NUCLEOTIDE SEQUENCE [LARGE SCALE GENOMIC DNA]</scope>
    <source>
        <strain evidence="18">BY5</strain>
    </source>
</reference>
<evidence type="ECO:0000313" key="19">
    <source>
        <dbReference type="Proteomes" id="UP000252355"/>
    </source>
</evidence>
<comment type="pathway">
    <text evidence="2 15">Amino-acid biosynthesis; L-lysine biosynthesis via DAP pathway; (S)-tetrahydrodipicolinate from L-aspartate: step 2/4.</text>
</comment>
<dbReference type="GO" id="GO:0009088">
    <property type="term" value="P:threonine biosynthetic process"/>
    <property type="evidence" value="ECO:0007669"/>
    <property type="project" value="UniProtKB-UniRule"/>
</dbReference>
<comment type="catalytic activity">
    <reaction evidence="14 15">
        <text>L-aspartate 4-semialdehyde + phosphate + NADP(+) = 4-phospho-L-aspartate + NADPH + H(+)</text>
        <dbReference type="Rhea" id="RHEA:24284"/>
        <dbReference type="ChEBI" id="CHEBI:15378"/>
        <dbReference type="ChEBI" id="CHEBI:43474"/>
        <dbReference type="ChEBI" id="CHEBI:57535"/>
        <dbReference type="ChEBI" id="CHEBI:57783"/>
        <dbReference type="ChEBI" id="CHEBI:58349"/>
        <dbReference type="ChEBI" id="CHEBI:537519"/>
        <dbReference type="EC" id="1.2.1.11"/>
    </reaction>
</comment>
<dbReference type="PANTHER" id="PTHR46278">
    <property type="entry name" value="DEHYDROGENASE, PUTATIVE-RELATED"/>
    <property type="match status" value="1"/>
</dbReference>
<gene>
    <name evidence="15" type="primary">asd</name>
    <name evidence="18" type="ORF">OZSIB_3909</name>
</gene>
<dbReference type="UniPathway" id="UPA00034">
    <property type="reaction ID" value="UER00016"/>
</dbReference>
<dbReference type="SUPFAM" id="SSF51735">
    <property type="entry name" value="NAD(P)-binding Rossmann-fold domains"/>
    <property type="match status" value="1"/>
</dbReference>
<accession>A0A367ZNQ3</accession>
<evidence type="ECO:0000256" key="4">
    <source>
        <dbReference type="ARBA" id="ARBA00010584"/>
    </source>
</evidence>
<evidence type="ECO:0000256" key="11">
    <source>
        <dbReference type="ARBA" id="ARBA00023002"/>
    </source>
</evidence>
<dbReference type="GO" id="GO:0046983">
    <property type="term" value="F:protein dimerization activity"/>
    <property type="evidence" value="ECO:0007669"/>
    <property type="project" value="InterPro"/>
</dbReference>
<dbReference type="InterPro" id="IPR000534">
    <property type="entry name" value="Semialdehyde_DH_NAD-bd"/>
</dbReference>
<comment type="caution">
    <text evidence="18">The sequence shown here is derived from an EMBL/GenBank/DDBJ whole genome shotgun (WGS) entry which is preliminary data.</text>
</comment>
<dbReference type="GO" id="GO:0009089">
    <property type="term" value="P:lysine biosynthetic process via diaminopimelate"/>
    <property type="evidence" value="ECO:0007669"/>
    <property type="project" value="UniProtKB-UniRule"/>
</dbReference>
<dbReference type="PANTHER" id="PTHR46278:SF2">
    <property type="entry name" value="ASPARTATE-SEMIALDEHYDE DEHYDROGENASE"/>
    <property type="match status" value="1"/>
</dbReference>
<evidence type="ECO:0000256" key="1">
    <source>
        <dbReference type="ARBA" id="ARBA00005021"/>
    </source>
</evidence>
<dbReference type="SMART" id="SM00859">
    <property type="entry name" value="Semialdhyde_dh"/>
    <property type="match status" value="1"/>
</dbReference>
<feature type="binding site" evidence="15">
    <location>
        <position position="322"/>
    </location>
    <ligand>
        <name>NADP(+)</name>
        <dbReference type="ChEBI" id="CHEBI:58349"/>
    </ligand>
</feature>
<keyword evidence="8 15" id="KW-0791">Threonine biosynthesis</keyword>
<dbReference type="GO" id="GO:0051287">
    <property type="term" value="F:NAD binding"/>
    <property type="evidence" value="ECO:0007669"/>
    <property type="project" value="InterPro"/>
</dbReference>
<keyword evidence="12 15" id="KW-0457">Lysine biosynthesis</keyword>
<feature type="active site" description="Proton acceptor" evidence="15 16">
    <location>
        <position position="249"/>
    </location>
</feature>
<evidence type="ECO:0000256" key="8">
    <source>
        <dbReference type="ARBA" id="ARBA00022697"/>
    </source>
</evidence>
<keyword evidence="13 15" id="KW-0486">Methionine biosynthesis</keyword>
<comment type="pathway">
    <text evidence="1 15">Amino-acid biosynthesis; L-methionine biosynthesis via de novo pathway; L-homoserine from L-aspartate: step 2/3.</text>
</comment>
<evidence type="ECO:0000256" key="2">
    <source>
        <dbReference type="ARBA" id="ARBA00005076"/>
    </source>
</evidence>
<proteinExistence type="inferred from homology"/>
<comment type="similarity">
    <text evidence="4 15">Belongs to the aspartate-semialdehyde dehydrogenase family.</text>
</comment>
<dbReference type="CDD" id="cd02316">
    <property type="entry name" value="VcASADH2_like_N"/>
    <property type="match status" value="1"/>
</dbReference>
<dbReference type="GO" id="GO:0071266">
    <property type="term" value="P:'de novo' L-methionine biosynthetic process"/>
    <property type="evidence" value="ECO:0007669"/>
    <property type="project" value="UniProtKB-UniRule"/>
</dbReference>
<dbReference type="GO" id="GO:0050661">
    <property type="term" value="F:NADP binding"/>
    <property type="evidence" value="ECO:0007669"/>
    <property type="project" value="UniProtKB-UniRule"/>
</dbReference>
<dbReference type="GO" id="GO:0009097">
    <property type="term" value="P:isoleucine biosynthetic process"/>
    <property type="evidence" value="ECO:0007669"/>
    <property type="project" value="UniProtKB-UniRule"/>
</dbReference>
<keyword evidence="7 15" id="KW-0028">Amino-acid biosynthesis</keyword>
<dbReference type="GO" id="GO:0019877">
    <property type="term" value="P:diaminopimelate biosynthetic process"/>
    <property type="evidence" value="ECO:0007669"/>
    <property type="project" value="UniProtKB-UniRule"/>
</dbReference>
<evidence type="ECO:0000256" key="14">
    <source>
        <dbReference type="ARBA" id="ARBA00047891"/>
    </source>
</evidence>
<dbReference type="NCBIfam" id="TIGR01296">
    <property type="entry name" value="asd_B"/>
    <property type="match status" value="1"/>
</dbReference>
<dbReference type="GO" id="GO:0004073">
    <property type="term" value="F:aspartate-semialdehyde dehydrogenase activity"/>
    <property type="evidence" value="ECO:0007669"/>
    <property type="project" value="UniProtKB-UniRule"/>
</dbReference>
<dbReference type="Gene3D" id="3.30.360.10">
    <property type="entry name" value="Dihydrodipicolinate Reductase, domain 2"/>
    <property type="match status" value="1"/>
</dbReference>
<evidence type="ECO:0000256" key="13">
    <source>
        <dbReference type="ARBA" id="ARBA00023167"/>
    </source>
</evidence>
<keyword evidence="11 15" id="KW-0560">Oxidoreductase</keyword>
<sequence length="344" mass="37443">MTTAKPPARKQHAFGIVGATGAVGRTFLTVLAEHGIEPRELRLFASARSQGLKVPFAGREVTVEAVDGADFKGLDVVFFSAGTEVSKEVCPRAVAAGAVVIDNSNAFRMDDGVPLVVPEVNAHALRRHRGLIANPNCSTIQMVVAIAPIHRVNPIKRIVVSTYQSVSGTGLEAIEILERQSAARLAGQPLPEGVYPHPIGFNLFPHIDVFLDSGYCREEEKMIRETQKIMEAPIPVSPTVVRVPVFYCHSEAINLELTRPVDLPALRRTLAESPSVVLMDDPARNVYPTPLQCQHRDEVFVGRLRVDPSVPHGVNLWVVADNLRRGAATNGVLIYEALVREGLL</sequence>
<comment type="function">
    <text evidence="15">Catalyzes the NADPH-dependent formation of L-aspartate-semialdehyde (L-ASA) by the reductive dephosphorylation of L-aspartyl-4-phosphate.</text>
</comment>
<feature type="binding site" evidence="15">
    <location>
        <begin position="167"/>
        <end position="168"/>
    </location>
    <ligand>
        <name>NADP(+)</name>
        <dbReference type="ChEBI" id="CHEBI:58349"/>
    </ligand>
</feature>
<dbReference type="UniPathway" id="UPA00051">
    <property type="reaction ID" value="UER00464"/>
</dbReference>
<feature type="binding site" evidence="15">
    <location>
        <position position="108"/>
    </location>
    <ligand>
        <name>phosphate</name>
        <dbReference type="ChEBI" id="CHEBI:43474"/>
    </ligand>
</feature>
<dbReference type="EMBL" id="QOQW01000010">
    <property type="protein sequence ID" value="RCK79755.1"/>
    <property type="molecule type" value="Genomic_DNA"/>
</dbReference>
<evidence type="ECO:0000256" key="10">
    <source>
        <dbReference type="ARBA" id="ARBA00022915"/>
    </source>
</evidence>
<feature type="domain" description="Semialdehyde dehydrogenase NAD-binding" evidence="17">
    <location>
        <begin position="15"/>
        <end position="128"/>
    </location>
</feature>
<dbReference type="EC" id="1.2.1.11" evidence="6 15"/>
<feature type="binding site" evidence="15">
    <location>
        <begin position="48"/>
        <end position="49"/>
    </location>
    <ligand>
        <name>NADP(+)</name>
        <dbReference type="ChEBI" id="CHEBI:58349"/>
    </ligand>
</feature>
<keyword evidence="10 15" id="KW-0220">Diaminopimelate biosynthesis</keyword>
<protein>
    <recommendedName>
        <fullName evidence="6 15">Aspartate-semialdehyde dehydrogenase</fullName>
        <shortName evidence="15">ASA dehydrogenase</shortName>
        <shortName evidence="15">ASADH</shortName>
        <ecNumber evidence="6 15">1.2.1.11</ecNumber>
    </recommendedName>
    <alternativeName>
        <fullName evidence="15">Aspartate-beta-semialdehyde dehydrogenase</fullName>
    </alternativeName>
</protein>
<organism evidence="18 19">
    <name type="scientific">Candidatus Ozemobacter sibiricus</name>
    <dbReference type="NCBI Taxonomy" id="2268124"/>
    <lineage>
        <taxon>Bacteria</taxon>
        <taxon>Candidatus Ozemobacteria</taxon>
        <taxon>Candidatus Ozemobacterales</taxon>
        <taxon>Candidatus Ozemobacteraceae</taxon>
        <taxon>Candidatus Ozemobacter</taxon>
    </lineage>
</organism>
<dbReference type="PIRSF" id="PIRSF000148">
    <property type="entry name" value="ASA_dh"/>
    <property type="match status" value="1"/>
</dbReference>
<dbReference type="Pfam" id="PF01118">
    <property type="entry name" value="Semialdhyde_dh"/>
    <property type="match status" value="1"/>
</dbReference>
<evidence type="ECO:0000256" key="3">
    <source>
        <dbReference type="ARBA" id="ARBA00005097"/>
    </source>
</evidence>
<dbReference type="AlphaFoldDB" id="A0A367ZNQ3"/>
<evidence type="ECO:0000256" key="5">
    <source>
        <dbReference type="ARBA" id="ARBA00011738"/>
    </source>
</evidence>
<comment type="pathway">
    <text evidence="3 15">Amino-acid biosynthesis; L-threonine biosynthesis; L-threonine from L-aspartate: step 2/5.</text>
</comment>
<feature type="binding site" evidence="15">
    <location>
        <position position="242"/>
    </location>
    <ligand>
        <name>substrate</name>
    </ligand>
</feature>
<keyword evidence="9 15" id="KW-0521">NADP</keyword>
<evidence type="ECO:0000256" key="15">
    <source>
        <dbReference type="HAMAP-Rule" id="MF_02121"/>
    </source>
</evidence>
<evidence type="ECO:0000313" key="18">
    <source>
        <dbReference type="EMBL" id="RCK79755.1"/>
    </source>
</evidence>
<dbReference type="Pfam" id="PF02774">
    <property type="entry name" value="Semialdhyde_dhC"/>
    <property type="match status" value="1"/>
</dbReference>
<feature type="binding site" evidence="15">
    <location>
        <position position="189"/>
    </location>
    <ligand>
        <name>NADP(+)</name>
        <dbReference type="ChEBI" id="CHEBI:58349"/>
    </ligand>
</feature>
<dbReference type="Proteomes" id="UP000252355">
    <property type="component" value="Unassembled WGS sequence"/>
</dbReference>
<evidence type="ECO:0000256" key="6">
    <source>
        <dbReference type="ARBA" id="ARBA00013120"/>
    </source>
</evidence>
<dbReference type="Gene3D" id="3.40.50.720">
    <property type="entry name" value="NAD(P)-binding Rossmann-like Domain"/>
    <property type="match status" value="1"/>
</dbReference>
<dbReference type="CDD" id="cd18131">
    <property type="entry name" value="ASADH_C_bac_euk_like"/>
    <property type="match status" value="1"/>
</dbReference>
<dbReference type="SUPFAM" id="SSF55347">
    <property type="entry name" value="Glyceraldehyde-3-phosphate dehydrogenase-like, C-terminal domain"/>
    <property type="match status" value="1"/>
</dbReference>
<dbReference type="InterPro" id="IPR036291">
    <property type="entry name" value="NAD(P)-bd_dom_sf"/>
</dbReference>
<name>A0A367ZNQ3_9BACT</name>
<dbReference type="NCBIfam" id="NF011456">
    <property type="entry name" value="PRK14874.1"/>
    <property type="match status" value="1"/>
</dbReference>
<comment type="caution">
    <text evidence="15">Lacks conserved residue(s) required for the propagation of feature annotation.</text>
</comment>
<feature type="binding site" evidence="15">
    <location>
        <begin position="20"/>
        <end position="23"/>
    </location>
    <ligand>
        <name>NADP(+)</name>
        <dbReference type="ChEBI" id="CHEBI:58349"/>
    </ligand>
</feature>
<evidence type="ECO:0000256" key="9">
    <source>
        <dbReference type="ARBA" id="ARBA00022857"/>
    </source>
</evidence>